<dbReference type="Gene3D" id="3.40.50.2300">
    <property type="match status" value="1"/>
</dbReference>
<dbReference type="PROSITE" id="PS50110">
    <property type="entry name" value="RESPONSE_REGULATORY"/>
    <property type="match status" value="1"/>
</dbReference>
<proteinExistence type="predicted"/>
<protein>
    <submittedName>
        <fullName evidence="5">Response regulator</fullName>
    </submittedName>
</protein>
<name>A0ABS5IG24_9PROT</name>
<keyword evidence="1 3" id="KW-0597">Phosphoprotein</keyword>
<dbReference type="CDD" id="cd17546">
    <property type="entry name" value="REC_hyHK_CKI1_RcsC-like"/>
    <property type="match status" value="1"/>
</dbReference>
<dbReference type="PANTHER" id="PTHR45339">
    <property type="entry name" value="HYBRID SIGNAL TRANSDUCTION HISTIDINE KINASE J"/>
    <property type="match status" value="1"/>
</dbReference>
<organism evidence="5 6">
    <name type="scientific">Magnetospirillum sulfuroxidans</name>
    <dbReference type="NCBI Taxonomy" id="611300"/>
    <lineage>
        <taxon>Bacteria</taxon>
        <taxon>Pseudomonadati</taxon>
        <taxon>Pseudomonadota</taxon>
        <taxon>Alphaproteobacteria</taxon>
        <taxon>Rhodospirillales</taxon>
        <taxon>Rhodospirillaceae</taxon>
        <taxon>Magnetospirillum</taxon>
    </lineage>
</organism>
<comment type="caution">
    <text evidence="5">The sequence shown here is derived from an EMBL/GenBank/DDBJ whole genome shotgun (WGS) entry which is preliminary data.</text>
</comment>
<dbReference type="InterPro" id="IPR011006">
    <property type="entry name" value="CheY-like_superfamily"/>
</dbReference>
<dbReference type="EMBL" id="JAGTUF010000022">
    <property type="protein sequence ID" value="MBR9973372.1"/>
    <property type="molecule type" value="Genomic_DNA"/>
</dbReference>
<evidence type="ECO:0000313" key="6">
    <source>
        <dbReference type="Proteomes" id="UP000680714"/>
    </source>
</evidence>
<dbReference type="Proteomes" id="UP000680714">
    <property type="component" value="Unassembled WGS sequence"/>
</dbReference>
<gene>
    <name evidence="5" type="ORF">KEC16_16730</name>
</gene>
<dbReference type="PANTHER" id="PTHR45339:SF1">
    <property type="entry name" value="HYBRID SIGNAL TRANSDUCTION HISTIDINE KINASE J"/>
    <property type="match status" value="1"/>
</dbReference>
<dbReference type="InterPro" id="IPR001789">
    <property type="entry name" value="Sig_transdc_resp-reg_receiver"/>
</dbReference>
<dbReference type="SMART" id="SM00448">
    <property type="entry name" value="REC"/>
    <property type="match status" value="1"/>
</dbReference>
<feature type="domain" description="Response regulatory" evidence="4">
    <location>
        <begin position="6"/>
        <end position="122"/>
    </location>
</feature>
<keyword evidence="6" id="KW-1185">Reference proteome</keyword>
<evidence type="ECO:0000313" key="5">
    <source>
        <dbReference type="EMBL" id="MBR9973372.1"/>
    </source>
</evidence>
<evidence type="ECO:0000259" key="4">
    <source>
        <dbReference type="PROSITE" id="PS50110"/>
    </source>
</evidence>
<evidence type="ECO:0000256" key="2">
    <source>
        <dbReference type="ARBA" id="ARBA00023012"/>
    </source>
</evidence>
<accession>A0ABS5IG24</accession>
<sequence length="125" mass="13529">MSAGKRALVVDDNEVNRLLAGRLLTKAGWHVEMAEDGAQALAWMARNCADLVLLDISMPGLSGEDVCRTVRAEHLCQGGKLVAYTAHAMPDERQQFLACGFDAILTKPISKATMLEMLVCVGLDQ</sequence>
<reference evidence="5 6" key="1">
    <citation type="submission" date="2021-04" db="EMBL/GenBank/DDBJ databases">
        <title>Magnetospirillum sulfuroxidans sp. nov., a facultative chemolithoautotrophic sulfur-oxidizing alphaproteobacterium isolated from freshwater sediment and proposals for Paramagetospirillum gen. nov., and Magnetospirillaceae fam. nov.</title>
        <authorList>
            <person name="Koziaeva V."/>
            <person name="Geelhoed J.S."/>
            <person name="Sorokin D.Y."/>
            <person name="Grouzdev D.S."/>
        </authorList>
    </citation>
    <scope>NUCLEOTIDE SEQUENCE [LARGE SCALE GENOMIC DNA]</scope>
    <source>
        <strain evidence="5 6">J10</strain>
    </source>
</reference>
<dbReference type="RefSeq" id="WP_211551045.1">
    <property type="nucleotide sequence ID" value="NZ_JAGTUF010000022.1"/>
</dbReference>
<keyword evidence="2" id="KW-0902">Two-component regulatory system</keyword>
<evidence type="ECO:0000256" key="3">
    <source>
        <dbReference type="PROSITE-ProRule" id="PRU00169"/>
    </source>
</evidence>
<dbReference type="SUPFAM" id="SSF52172">
    <property type="entry name" value="CheY-like"/>
    <property type="match status" value="1"/>
</dbReference>
<dbReference type="Pfam" id="PF00072">
    <property type="entry name" value="Response_reg"/>
    <property type="match status" value="1"/>
</dbReference>
<evidence type="ECO:0000256" key="1">
    <source>
        <dbReference type="ARBA" id="ARBA00022553"/>
    </source>
</evidence>
<feature type="modified residue" description="4-aspartylphosphate" evidence="3">
    <location>
        <position position="55"/>
    </location>
</feature>